<keyword evidence="3 7" id="KW-0808">Transferase</keyword>
<name>A0A7C5KEM6_9BACT</name>
<comment type="cofactor">
    <cofactor evidence="1">
        <name>Mg(2+)</name>
        <dbReference type="ChEBI" id="CHEBI:18420"/>
    </cofactor>
</comment>
<dbReference type="Pfam" id="PF00348">
    <property type="entry name" value="polyprenyl_synt"/>
    <property type="match status" value="1"/>
</dbReference>
<dbReference type="GO" id="GO:0008299">
    <property type="term" value="P:isoprenoid biosynthetic process"/>
    <property type="evidence" value="ECO:0007669"/>
    <property type="project" value="UniProtKB-KW"/>
</dbReference>
<protein>
    <submittedName>
        <fullName evidence="8">Polyprenyl synthetase family protein</fullName>
    </submittedName>
</protein>
<dbReference type="PANTHER" id="PTHR43281">
    <property type="entry name" value="FARNESYL DIPHOSPHATE SYNTHASE"/>
    <property type="match status" value="1"/>
</dbReference>
<organism evidence="8">
    <name type="scientific">Thermodesulfobium narugense</name>
    <dbReference type="NCBI Taxonomy" id="184064"/>
    <lineage>
        <taxon>Bacteria</taxon>
        <taxon>Pseudomonadati</taxon>
        <taxon>Thermodesulfobiota</taxon>
        <taxon>Thermodesulfobiia</taxon>
        <taxon>Thermodesulfobiales</taxon>
        <taxon>Thermodesulfobiaceae</taxon>
        <taxon>Thermodesulfobium</taxon>
    </lineage>
</organism>
<dbReference type="InterPro" id="IPR033749">
    <property type="entry name" value="Polyprenyl_synt_CS"/>
</dbReference>
<evidence type="ECO:0000256" key="7">
    <source>
        <dbReference type="RuleBase" id="RU004466"/>
    </source>
</evidence>
<evidence type="ECO:0000256" key="1">
    <source>
        <dbReference type="ARBA" id="ARBA00001946"/>
    </source>
</evidence>
<dbReference type="AlphaFoldDB" id="A0A7C5KEM6"/>
<keyword evidence="4" id="KW-0479">Metal-binding</keyword>
<evidence type="ECO:0000256" key="2">
    <source>
        <dbReference type="ARBA" id="ARBA00006706"/>
    </source>
</evidence>
<evidence type="ECO:0000256" key="5">
    <source>
        <dbReference type="ARBA" id="ARBA00022842"/>
    </source>
</evidence>
<evidence type="ECO:0000313" key="8">
    <source>
        <dbReference type="EMBL" id="HHI66283.1"/>
    </source>
</evidence>
<dbReference type="GO" id="GO:0004659">
    <property type="term" value="F:prenyltransferase activity"/>
    <property type="evidence" value="ECO:0007669"/>
    <property type="project" value="InterPro"/>
</dbReference>
<dbReference type="GO" id="GO:0046872">
    <property type="term" value="F:metal ion binding"/>
    <property type="evidence" value="ECO:0007669"/>
    <property type="project" value="UniProtKB-KW"/>
</dbReference>
<dbReference type="PROSITE" id="PS00723">
    <property type="entry name" value="POLYPRENYL_SYNTHASE_1"/>
    <property type="match status" value="1"/>
</dbReference>
<evidence type="ECO:0000256" key="3">
    <source>
        <dbReference type="ARBA" id="ARBA00022679"/>
    </source>
</evidence>
<keyword evidence="6" id="KW-0414">Isoprene biosynthesis</keyword>
<dbReference type="SFLD" id="SFLDS00005">
    <property type="entry name" value="Isoprenoid_Synthase_Type_I"/>
    <property type="match status" value="1"/>
</dbReference>
<evidence type="ECO:0000256" key="4">
    <source>
        <dbReference type="ARBA" id="ARBA00022723"/>
    </source>
</evidence>
<comment type="caution">
    <text evidence="8">The sequence shown here is derived from an EMBL/GenBank/DDBJ whole genome shotgun (WGS) entry which is preliminary data.</text>
</comment>
<gene>
    <name evidence="8" type="ORF">ENL70_07035</name>
</gene>
<reference evidence="8" key="1">
    <citation type="journal article" date="2020" name="mSystems">
        <title>Genome- and Community-Level Interaction Insights into Carbon Utilization and Element Cycling Functions of Hydrothermarchaeota in Hydrothermal Sediment.</title>
        <authorList>
            <person name="Zhou Z."/>
            <person name="Liu Y."/>
            <person name="Xu W."/>
            <person name="Pan J."/>
            <person name="Luo Z.H."/>
            <person name="Li M."/>
        </authorList>
    </citation>
    <scope>NUCLEOTIDE SEQUENCE [LARGE SCALE GENOMIC DNA]</scope>
    <source>
        <strain evidence="8">SpSt-1019</strain>
    </source>
</reference>
<dbReference type="InterPro" id="IPR008949">
    <property type="entry name" value="Isoprenoid_synthase_dom_sf"/>
</dbReference>
<sequence length="285" mass="32685">MYYNEEIEKIFQVQISYINIILDDFFNNLKGIPLQTKELITYSVLNGGKRIRPLFLINVISEYNYNKIIGLKEAIIALELMHCASLIHDDLPAIDNDDFRRGKLTLHKKYGEGLAILAGDALQIMPFNILSSIEDINIAIDLIKILSSKAGIEGMIGGQILDISNIENFNQIYNIMILKTSSLFEASLMMGGIIAKLEDKQIKNLEEIGRNIGLLFQILDDEKDKKKDEKSNIFRYASNDTIENLKIQLINSIILNMKNNFDSRFYARYRWLLVNKFGFNGDLFE</sequence>
<dbReference type="SUPFAM" id="SSF48576">
    <property type="entry name" value="Terpenoid synthases"/>
    <property type="match status" value="1"/>
</dbReference>
<evidence type="ECO:0000256" key="6">
    <source>
        <dbReference type="ARBA" id="ARBA00023229"/>
    </source>
</evidence>
<dbReference type="PANTHER" id="PTHR43281:SF1">
    <property type="entry name" value="FARNESYL DIPHOSPHATE SYNTHASE"/>
    <property type="match status" value="1"/>
</dbReference>
<dbReference type="InterPro" id="IPR000092">
    <property type="entry name" value="Polyprenyl_synt"/>
</dbReference>
<keyword evidence="5" id="KW-0460">Magnesium</keyword>
<dbReference type="EMBL" id="DRUY01000242">
    <property type="protein sequence ID" value="HHI66283.1"/>
    <property type="molecule type" value="Genomic_DNA"/>
</dbReference>
<comment type="similarity">
    <text evidence="2 7">Belongs to the FPP/GGPP synthase family.</text>
</comment>
<proteinExistence type="inferred from homology"/>
<dbReference type="Gene3D" id="1.10.600.10">
    <property type="entry name" value="Farnesyl Diphosphate Synthase"/>
    <property type="match status" value="1"/>
</dbReference>
<accession>A0A7C5KEM6</accession>